<feature type="signal peptide" evidence="2">
    <location>
        <begin position="1"/>
        <end position="24"/>
    </location>
</feature>
<gene>
    <name evidence="3" type="ORF">OCTVUL_1B021603</name>
</gene>
<evidence type="ECO:0000256" key="1">
    <source>
        <dbReference type="SAM" id="Phobius"/>
    </source>
</evidence>
<reference evidence="3" key="1">
    <citation type="submission" date="2023-08" db="EMBL/GenBank/DDBJ databases">
        <authorList>
            <person name="Alioto T."/>
            <person name="Alioto T."/>
            <person name="Gomez Garrido J."/>
        </authorList>
    </citation>
    <scope>NUCLEOTIDE SEQUENCE</scope>
</reference>
<proteinExistence type="predicted"/>
<evidence type="ECO:0000313" key="3">
    <source>
        <dbReference type="EMBL" id="CAI9742547.1"/>
    </source>
</evidence>
<keyword evidence="1" id="KW-0812">Transmembrane</keyword>
<evidence type="ECO:0000313" key="4">
    <source>
        <dbReference type="Proteomes" id="UP001162480"/>
    </source>
</evidence>
<feature type="transmembrane region" description="Helical" evidence="1">
    <location>
        <begin position="209"/>
        <end position="232"/>
    </location>
</feature>
<evidence type="ECO:0000256" key="2">
    <source>
        <dbReference type="SAM" id="SignalP"/>
    </source>
</evidence>
<feature type="transmembrane region" description="Helical" evidence="1">
    <location>
        <begin position="244"/>
        <end position="268"/>
    </location>
</feature>
<sequence length="324" mass="36670">MIMQTLAASLFLISFFCAIYESVGHKIVPNGTIYLGESTTLYITIPNIKRPVVWQSLNYKYECDRTCADGDDYKVTLVGNTSSLWIRNVSWKFSTWVFSDDNLQFAKIDLDINVKPEIEIKHTNCEYTVKALCSLPVTHIECRYGKEHLNFVDTVTSNCPDGQTLSNVDKLRFSKLSGNVTCTFTLDKIFREDRTLQVECDSTPWICSITFVLVCVAVLFVMITIAVIIWCIKIRNGEDSALRSCIPAIGLLSVSILLFIVMIVVVIMKCLTGKESLFSSRIPAIVLLVSLFLSLIMAGYCLFKKIRYLKLQNDGNEKEILIWT</sequence>
<feature type="chain" id="PRO_5041209201" evidence="2">
    <location>
        <begin position="25"/>
        <end position="324"/>
    </location>
</feature>
<accession>A0AA36BZ55</accession>
<keyword evidence="1" id="KW-1133">Transmembrane helix</keyword>
<keyword evidence="2" id="KW-0732">Signal</keyword>
<dbReference type="EMBL" id="OX597841">
    <property type="protein sequence ID" value="CAI9742547.1"/>
    <property type="molecule type" value="Genomic_DNA"/>
</dbReference>
<keyword evidence="4" id="KW-1185">Reference proteome</keyword>
<dbReference type="AlphaFoldDB" id="A0AA36BZ55"/>
<feature type="transmembrane region" description="Helical" evidence="1">
    <location>
        <begin position="280"/>
        <end position="303"/>
    </location>
</feature>
<dbReference type="Proteomes" id="UP001162480">
    <property type="component" value="Chromosome 28"/>
</dbReference>
<protein>
    <submittedName>
        <fullName evidence="3">Uncharacterized protein</fullName>
    </submittedName>
</protein>
<keyword evidence="1" id="KW-0472">Membrane</keyword>
<name>A0AA36BZ55_OCTVU</name>
<organism evidence="3 4">
    <name type="scientific">Octopus vulgaris</name>
    <name type="common">Common octopus</name>
    <dbReference type="NCBI Taxonomy" id="6645"/>
    <lineage>
        <taxon>Eukaryota</taxon>
        <taxon>Metazoa</taxon>
        <taxon>Spiralia</taxon>
        <taxon>Lophotrochozoa</taxon>
        <taxon>Mollusca</taxon>
        <taxon>Cephalopoda</taxon>
        <taxon>Coleoidea</taxon>
        <taxon>Octopodiformes</taxon>
        <taxon>Octopoda</taxon>
        <taxon>Incirrata</taxon>
        <taxon>Octopodidae</taxon>
        <taxon>Octopus</taxon>
    </lineage>
</organism>